<gene>
    <name evidence="2" type="ORF">K0M31_010868</name>
</gene>
<evidence type="ECO:0000256" key="1">
    <source>
        <dbReference type="SAM" id="MobiDB-lite"/>
    </source>
</evidence>
<proteinExistence type="predicted"/>
<evidence type="ECO:0000313" key="3">
    <source>
        <dbReference type="Proteomes" id="UP001177670"/>
    </source>
</evidence>
<comment type="caution">
    <text evidence="2">The sequence shown here is derived from an EMBL/GenBank/DDBJ whole genome shotgun (WGS) entry which is preliminary data.</text>
</comment>
<feature type="region of interest" description="Disordered" evidence="1">
    <location>
        <begin position="64"/>
        <end position="93"/>
    </location>
</feature>
<reference evidence="2" key="1">
    <citation type="submission" date="2021-10" db="EMBL/GenBank/DDBJ databases">
        <title>Melipona bicolor Genome sequencing and assembly.</title>
        <authorList>
            <person name="Araujo N.S."/>
            <person name="Arias M.C."/>
        </authorList>
    </citation>
    <scope>NUCLEOTIDE SEQUENCE</scope>
    <source>
        <strain evidence="2">USP_2M_L1-L4_2017</strain>
        <tissue evidence="2">Whole body</tissue>
    </source>
</reference>
<feature type="non-terminal residue" evidence="2">
    <location>
        <position position="104"/>
    </location>
</feature>
<organism evidence="2 3">
    <name type="scientific">Melipona bicolor</name>
    <dbReference type="NCBI Taxonomy" id="60889"/>
    <lineage>
        <taxon>Eukaryota</taxon>
        <taxon>Metazoa</taxon>
        <taxon>Ecdysozoa</taxon>
        <taxon>Arthropoda</taxon>
        <taxon>Hexapoda</taxon>
        <taxon>Insecta</taxon>
        <taxon>Pterygota</taxon>
        <taxon>Neoptera</taxon>
        <taxon>Endopterygota</taxon>
        <taxon>Hymenoptera</taxon>
        <taxon>Apocrita</taxon>
        <taxon>Aculeata</taxon>
        <taxon>Apoidea</taxon>
        <taxon>Anthophila</taxon>
        <taxon>Apidae</taxon>
        <taxon>Melipona</taxon>
    </lineage>
</organism>
<dbReference type="AlphaFoldDB" id="A0AA40FLF5"/>
<evidence type="ECO:0000313" key="2">
    <source>
        <dbReference type="EMBL" id="KAK1121088.1"/>
    </source>
</evidence>
<keyword evidence="3" id="KW-1185">Reference proteome</keyword>
<accession>A0AA40FLF5</accession>
<dbReference type="EMBL" id="JAHYIQ010000028">
    <property type="protein sequence ID" value="KAK1121088.1"/>
    <property type="molecule type" value="Genomic_DNA"/>
</dbReference>
<dbReference type="Proteomes" id="UP001177670">
    <property type="component" value="Unassembled WGS sequence"/>
</dbReference>
<sequence>MNSSGKGGGCCREESNTAYLSERWARFERNAISIWAIKSPSILPHRLQRRASKRVICADYIRWQPPSSPRSAQRRGETRRNATLGTRSRDSQPRYLSGWWNLVR</sequence>
<name>A0AA40FLF5_9HYME</name>
<protein>
    <submittedName>
        <fullName evidence="2">Uncharacterized protein</fullName>
    </submittedName>
</protein>